<protein>
    <submittedName>
        <fullName evidence="1">Uncharacterized protein</fullName>
    </submittedName>
</protein>
<comment type="caution">
    <text evidence="1">The sequence shown here is derived from an EMBL/GenBank/DDBJ whole genome shotgun (WGS) entry which is preliminary data.</text>
</comment>
<accession>A0A9D3Z8T3</accession>
<dbReference type="Proteomes" id="UP000828390">
    <property type="component" value="Unassembled WGS sequence"/>
</dbReference>
<gene>
    <name evidence="1" type="ORF">DPMN_072506</name>
</gene>
<name>A0A9D3Z8T3_DREPO</name>
<sequence length="54" mass="6068">MCPCVKGYQEVRERDISGLRRVRSVSDSRGIRNIKSASDSSGLRKVRSIWASLT</sequence>
<dbReference type="AlphaFoldDB" id="A0A9D3Z8T3"/>
<organism evidence="1 2">
    <name type="scientific">Dreissena polymorpha</name>
    <name type="common">Zebra mussel</name>
    <name type="synonym">Mytilus polymorpha</name>
    <dbReference type="NCBI Taxonomy" id="45954"/>
    <lineage>
        <taxon>Eukaryota</taxon>
        <taxon>Metazoa</taxon>
        <taxon>Spiralia</taxon>
        <taxon>Lophotrochozoa</taxon>
        <taxon>Mollusca</taxon>
        <taxon>Bivalvia</taxon>
        <taxon>Autobranchia</taxon>
        <taxon>Heteroconchia</taxon>
        <taxon>Euheterodonta</taxon>
        <taxon>Imparidentia</taxon>
        <taxon>Neoheterodontei</taxon>
        <taxon>Myida</taxon>
        <taxon>Dreissenoidea</taxon>
        <taxon>Dreissenidae</taxon>
        <taxon>Dreissena</taxon>
    </lineage>
</organism>
<reference evidence="1" key="2">
    <citation type="submission" date="2020-11" db="EMBL/GenBank/DDBJ databases">
        <authorList>
            <person name="McCartney M.A."/>
            <person name="Auch B."/>
            <person name="Kono T."/>
            <person name="Mallez S."/>
            <person name="Becker A."/>
            <person name="Gohl D.M."/>
            <person name="Silverstein K.A.T."/>
            <person name="Koren S."/>
            <person name="Bechman K.B."/>
            <person name="Herman A."/>
            <person name="Abrahante J.E."/>
            <person name="Garbe J."/>
        </authorList>
    </citation>
    <scope>NUCLEOTIDE SEQUENCE</scope>
    <source>
        <strain evidence="1">Duluth1</strain>
        <tissue evidence="1">Whole animal</tissue>
    </source>
</reference>
<proteinExistence type="predicted"/>
<reference evidence="1" key="1">
    <citation type="journal article" date="2019" name="bioRxiv">
        <title>The Genome of the Zebra Mussel, Dreissena polymorpha: A Resource for Invasive Species Research.</title>
        <authorList>
            <person name="McCartney M.A."/>
            <person name="Auch B."/>
            <person name="Kono T."/>
            <person name="Mallez S."/>
            <person name="Zhang Y."/>
            <person name="Obille A."/>
            <person name="Becker A."/>
            <person name="Abrahante J.E."/>
            <person name="Garbe J."/>
            <person name="Badalamenti J.P."/>
            <person name="Herman A."/>
            <person name="Mangelson H."/>
            <person name="Liachko I."/>
            <person name="Sullivan S."/>
            <person name="Sone E.D."/>
            <person name="Koren S."/>
            <person name="Silverstein K.A.T."/>
            <person name="Beckman K.B."/>
            <person name="Gohl D.M."/>
        </authorList>
    </citation>
    <scope>NUCLEOTIDE SEQUENCE</scope>
    <source>
        <strain evidence="1">Duluth1</strain>
        <tissue evidence="1">Whole animal</tissue>
    </source>
</reference>
<dbReference type="EMBL" id="JAIWYP010000014">
    <property type="protein sequence ID" value="KAH3712750.1"/>
    <property type="molecule type" value="Genomic_DNA"/>
</dbReference>
<evidence type="ECO:0000313" key="2">
    <source>
        <dbReference type="Proteomes" id="UP000828390"/>
    </source>
</evidence>
<keyword evidence="2" id="KW-1185">Reference proteome</keyword>
<evidence type="ECO:0000313" key="1">
    <source>
        <dbReference type="EMBL" id="KAH3712750.1"/>
    </source>
</evidence>